<dbReference type="EMBL" id="ML170590">
    <property type="protein sequence ID" value="TDL13484.1"/>
    <property type="molecule type" value="Genomic_DNA"/>
</dbReference>
<organism evidence="2 3">
    <name type="scientific">Rickenella mellea</name>
    <dbReference type="NCBI Taxonomy" id="50990"/>
    <lineage>
        <taxon>Eukaryota</taxon>
        <taxon>Fungi</taxon>
        <taxon>Dikarya</taxon>
        <taxon>Basidiomycota</taxon>
        <taxon>Agaricomycotina</taxon>
        <taxon>Agaricomycetes</taxon>
        <taxon>Hymenochaetales</taxon>
        <taxon>Rickenellaceae</taxon>
        <taxon>Rickenella</taxon>
    </lineage>
</organism>
<evidence type="ECO:0000313" key="3">
    <source>
        <dbReference type="Proteomes" id="UP000294933"/>
    </source>
</evidence>
<sequence length="268" mass="29207">MKYDVNAVGVIPNVAPQIRRTRTAARKGSSHVVLLSNNHHHRPLPPLPRQAGSQDWDVRLVGALGMFFSPFRATNALRRPAQAASFCGSFASWLLARARAGGLRRRLRVFFSASTASPPQATPSNSSQPSDDHDGQLRASNSVMLHPHSLGFVCPCTLLPTPPLLHDLCLQLPRQALPDCHPLTITSTSSLSPDPYPWIAQHLLYTTSLPSSFLRASAVAGVSLLDGSNLNHDHTALLHPSRSTIARVLVHQENQISYIAPRVIYKAL</sequence>
<feature type="region of interest" description="Disordered" evidence="1">
    <location>
        <begin position="114"/>
        <end position="138"/>
    </location>
</feature>
<evidence type="ECO:0000256" key="1">
    <source>
        <dbReference type="SAM" id="MobiDB-lite"/>
    </source>
</evidence>
<accession>A0A4Y7PDS7</accession>
<evidence type="ECO:0000313" key="2">
    <source>
        <dbReference type="EMBL" id="TDL13484.1"/>
    </source>
</evidence>
<proteinExistence type="predicted"/>
<protein>
    <submittedName>
        <fullName evidence="2">Uncharacterized protein</fullName>
    </submittedName>
</protein>
<dbReference type="AlphaFoldDB" id="A0A4Y7PDS7"/>
<reference evidence="2 3" key="1">
    <citation type="submission" date="2018-06" db="EMBL/GenBank/DDBJ databases">
        <title>A transcriptomic atlas of mushroom development highlights an independent origin of complex multicellularity.</title>
        <authorList>
            <consortium name="DOE Joint Genome Institute"/>
            <person name="Krizsan K."/>
            <person name="Almasi E."/>
            <person name="Merenyi Z."/>
            <person name="Sahu N."/>
            <person name="Viragh M."/>
            <person name="Koszo T."/>
            <person name="Mondo S."/>
            <person name="Kiss B."/>
            <person name="Balint B."/>
            <person name="Kues U."/>
            <person name="Barry K."/>
            <person name="Hegedus J.C."/>
            <person name="Henrissat B."/>
            <person name="Johnson J."/>
            <person name="Lipzen A."/>
            <person name="Ohm R."/>
            <person name="Nagy I."/>
            <person name="Pangilinan J."/>
            <person name="Yan J."/>
            <person name="Xiong Y."/>
            <person name="Grigoriev I.V."/>
            <person name="Hibbett D.S."/>
            <person name="Nagy L.G."/>
        </authorList>
    </citation>
    <scope>NUCLEOTIDE SEQUENCE [LARGE SCALE GENOMIC DNA]</scope>
    <source>
        <strain evidence="2 3">SZMC22713</strain>
    </source>
</reference>
<name>A0A4Y7PDS7_9AGAM</name>
<dbReference type="Proteomes" id="UP000294933">
    <property type="component" value="Unassembled WGS sequence"/>
</dbReference>
<feature type="compositionally biased region" description="Polar residues" evidence="1">
    <location>
        <begin position="114"/>
        <end position="129"/>
    </location>
</feature>
<dbReference type="VEuPathDB" id="FungiDB:BD410DRAFT_846902"/>
<gene>
    <name evidence="2" type="ORF">BD410DRAFT_846902</name>
</gene>
<keyword evidence="3" id="KW-1185">Reference proteome</keyword>